<reference evidence="2 3" key="1">
    <citation type="submission" date="2016-10" db="EMBL/GenBank/DDBJ databases">
        <authorList>
            <person name="de Groot N.N."/>
        </authorList>
    </citation>
    <scope>NUCLEOTIDE SEQUENCE [LARGE SCALE GENOMIC DNA]</scope>
    <source>
        <strain evidence="2 3">DSM 378</strain>
    </source>
</reference>
<dbReference type="RefSeq" id="WP_090624646.1">
    <property type="nucleotide sequence ID" value="NZ_FOFJ01000058.1"/>
</dbReference>
<keyword evidence="1" id="KW-1133">Transmembrane helix</keyword>
<feature type="transmembrane region" description="Helical" evidence="1">
    <location>
        <begin position="164"/>
        <end position="186"/>
    </location>
</feature>
<feature type="transmembrane region" description="Helical" evidence="1">
    <location>
        <begin position="6"/>
        <end position="31"/>
    </location>
</feature>
<name>A0A1H9PX13_9GAMM</name>
<evidence type="ECO:0000313" key="3">
    <source>
        <dbReference type="Proteomes" id="UP000199267"/>
    </source>
</evidence>
<evidence type="ECO:0000256" key="1">
    <source>
        <dbReference type="SAM" id="Phobius"/>
    </source>
</evidence>
<sequence>MSLTAWVDVAIGLSLVYLGASLFVTVINEFIAQLLNLRGKQLRDSLKSLISDVDVAKILSQSPALKPFFDSQTKKLPSYVDPNILARLLVGGLAIGEMAGNTVQQASATIDKLPDSGLKRQLQSLVVTAGTTTEELVTAVSNWADRSLTALGGRYKRNLQTISFWIGLGIAVGLNIDTIALTAHLYHDKETREAAVVLALRITEKTDKETFEKCLALTVEQRMNDSSCTPLAGLIDAVQGRSQSLGKLPIGWSDRALSPDGWIVWGSRLVGWLLTALALSLGAPFWFDLLNKVVNVRHGLSRPEVEKGLGEQRNRNHT</sequence>
<dbReference type="Proteomes" id="UP000199267">
    <property type="component" value="Unassembled WGS sequence"/>
</dbReference>
<gene>
    <name evidence="2" type="ORF">SAMN04244573_03788</name>
</gene>
<evidence type="ECO:0000313" key="2">
    <source>
        <dbReference type="EMBL" id="SER52375.1"/>
    </source>
</evidence>
<keyword evidence="1" id="KW-0812">Transmembrane</keyword>
<organism evidence="2 3">
    <name type="scientific">Azotobacter beijerinckii</name>
    <dbReference type="NCBI Taxonomy" id="170623"/>
    <lineage>
        <taxon>Bacteria</taxon>
        <taxon>Pseudomonadati</taxon>
        <taxon>Pseudomonadota</taxon>
        <taxon>Gammaproteobacteria</taxon>
        <taxon>Pseudomonadales</taxon>
        <taxon>Pseudomonadaceae</taxon>
        <taxon>Azotobacter</taxon>
    </lineage>
</organism>
<keyword evidence="1" id="KW-0472">Membrane</keyword>
<feature type="transmembrane region" description="Helical" evidence="1">
    <location>
        <begin position="269"/>
        <end position="287"/>
    </location>
</feature>
<proteinExistence type="predicted"/>
<dbReference type="EMBL" id="FOFJ01000058">
    <property type="protein sequence ID" value="SER52375.1"/>
    <property type="molecule type" value="Genomic_DNA"/>
</dbReference>
<dbReference type="AlphaFoldDB" id="A0A1H9PX13"/>
<protein>
    <submittedName>
        <fullName evidence="2">Uncharacterized protein</fullName>
    </submittedName>
</protein>
<accession>A0A1H9PX13</accession>